<accession>A0ACC1QXV3</accession>
<sequence length="167" mass="18228">MGWFSSSKKKNKSPSWNIIDPPTAYTSPPPLPHRPATAHRPPPPAQQYPAPAPPSRPYPQQQLTYPYGNAQASYSQPALAPRRQSEPPPPRLGMGRWADSMLNLADATVRDAYSDVSARLDDVMTRIDREAVSATEAGLFFCRGDDAAEPEEATSARSNCTPTPSCH</sequence>
<proteinExistence type="predicted"/>
<gene>
    <name evidence="1" type="ORF">NLG97_g3593</name>
</gene>
<reference evidence="1" key="1">
    <citation type="submission" date="2022-07" db="EMBL/GenBank/DDBJ databases">
        <title>Genome Sequence of Lecanicillium saksenae.</title>
        <authorList>
            <person name="Buettner E."/>
        </authorList>
    </citation>
    <scope>NUCLEOTIDE SEQUENCE</scope>
    <source>
        <strain evidence="1">VT-O1</strain>
    </source>
</reference>
<dbReference type="EMBL" id="JANAKD010000307">
    <property type="protein sequence ID" value="KAJ3495164.1"/>
    <property type="molecule type" value="Genomic_DNA"/>
</dbReference>
<evidence type="ECO:0000313" key="1">
    <source>
        <dbReference type="EMBL" id="KAJ3495164.1"/>
    </source>
</evidence>
<dbReference type="Proteomes" id="UP001148737">
    <property type="component" value="Unassembled WGS sequence"/>
</dbReference>
<evidence type="ECO:0000313" key="2">
    <source>
        <dbReference type="Proteomes" id="UP001148737"/>
    </source>
</evidence>
<protein>
    <submittedName>
        <fullName evidence="1">Uncharacterized protein</fullName>
    </submittedName>
</protein>
<name>A0ACC1QXV3_9HYPO</name>
<keyword evidence="2" id="KW-1185">Reference proteome</keyword>
<comment type="caution">
    <text evidence="1">The sequence shown here is derived from an EMBL/GenBank/DDBJ whole genome shotgun (WGS) entry which is preliminary data.</text>
</comment>
<organism evidence="1 2">
    <name type="scientific">Lecanicillium saksenae</name>
    <dbReference type="NCBI Taxonomy" id="468837"/>
    <lineage>
        <taxon>Eukaryota</taxon>
        <taxon>Fungi</taxon>
        <taxon>Dikarya</taxon>
        <taxon>Ascomycota</taxon>
        <taxon>Pezizomycotina</taxon>
        <taxon>Sordariomycetes</taxon>
        <taxon>Hypocreomycetidae</taxon>
        <taxon>Hypocreales</taxon>
        <taxon>Cordycipitaceae</taxon>
        <taxon>Lecanicillium</taxon>
    </lineage>
</organism>